<evidence type="ECO:0000256" key="2">
    <source>
        <dbReference type="ARBA" id="ARBA00023125"/>
    </source>
</evidence>
<sequence>MAYQPPDIIPARGFSLDSLQWLSPPPVLAPWVQCIWHAANGHAVAAGIPEKLYPDGGSSLTFTLTATQVSAHYFHHTHVMRKSWPLSTQQISIRFLAGGARALLGINLDDFENIDIDLLQTPFAQQASLRRLAEQLITLDSAAQLQLILHWLMALAQSALPLPRQLPAILKYAATTLTPPQQLATQHGLSRRTLERQVRKYVGFSPQQLYRYWQIRQARQRLMSSNDSLTDIALRCGYFDQAHFTNVFHEQTLETPLAYRQRKQR</sequence>
<evidence type="ECO:0000256" key="3">
    <source>
        <dbReference type="ARBA" id="ARBA00023163"/>
    </source>
</evidence>
<keyword evidence="1" id="KW-0805">Transcription regulation</keyword>
<keyword evidence="3" id="KW-0804">Transcription</keyword>
<reference evidence="5 6" key="1">
    <citation type="journal article" date="2012" name="J. Bacteriol.">
        <title>Genome Sequence of Idiomarina xiamenensis Type Strain 10-D-4.</title>
        <authorList>
            <person name="Lai Q."/>
            <person name="Wang L."/>
            <person name="Wang W."/>
            <person name="Shao Z."/>
        </authorList>
    </citation>
    <scope>NUCLEOTIDE SEQUENCE [LARGE SCALE GENOMIC DNA]</scope>
    <source>
        <strain evidence="5 6">10-D-4</strain>
    </source>
</reference>
<dbReference type="InterPro" id="IPR046532">
    <property type="entry name" value="DUF6597"/>
</dbReference>
<evidence type="ECO:0000256" key="1">
    <source>
        <dbReference type="ARBA" id="ARBA00023015"/>
    </source>
</evidence>
<proteinExistence type="predicted"/>
<dbReference type="SUPFAM" id="SSF46689">
    <property type="entry name" value="Homeodomain-like"/>
    <property type="match status" value="1"/>
</dbReference>
<dbReference type="SMART" id="SM00342">
    <property type="entry name" value="HTH_ARAC"/>
    <property type="match status" value="1"/>
</dbReference>
<keyword evidence="2" id="KW-0238">DNA-binding</keyword>
<feature type="domain" description="HTH araC/xylS-type" evidence="4">
    <location>
        <begin position="181"/>
        <end position="262"/>
    </location>
</feature>
<dbReference type="RefSeq" id="WP_008487600.1">
    <property type="nucleotide sequence ID" value="NZ_AMRG01000003.1"/>
</dbReference>
<dbReference type="AlphaFoldDB" id="K2KSB6"/>
<dbReference type="InterPro" id="IPR018060">
    <property type="entry name" value="HTH_AraC"/>
</dbReference>
<dbReference type="InterPro" id="IPR009057">
    <property type="entry name" value="Homeodomain-like_sf"/>
</dbReference>
<dbReference type="EMBL" id="AMRG01000003">
    <property type="protein sequence ID" value="EKE85244.1"/>
    <property type="molecule type" value="Genomic_DNA"/>
</dbReference>
<protein>
    <submittedName>
        <fullName evidence="5">AraC family transcriptional regulator</fullName>
    </submittedName>
</protein>
<dbReference type="PANTHER" id="PTHR46796">
    <property type="entry name" value="HTH-TYPE TRANSCRIPTIONAL ACTIVATOR RHAS-RELATED"/>
    <property type="match status" value="1"/>
</dbReference>
<evidence type="ECO:0000313" key="6">
    <source>
        <dbReference type="Proteomes" id="UP000014115"/>
    </source>
</evidence>
<dbReference type="InterPro" id="IPR050204">
    <property type="entry name" value="AraC_XylS_family_regulators"/>
</dbReference>
<dbReference type="Pfam" id="PF12833">
    <property type="entry name" value="HTH_18"/>
    <property type="match status" value="1"/>
</dbReference>
<dbReference type="GO" id="GO:0003700">
    <property type="term" value="F:DNA-binding transcription factor activity"/>
    <property type="evidence" value="ECO:0007669"/>
    <property type="project" value="InterPro"/>
</dbReference>
<dbReference type="STRING" id="740709.A10D4_02830"/>
<gene>
    <name evidence="5" type="ORF">A10D4_02830</name>
</gene>
<dbReference type="eggNOG" id="COG2207">
    <property type="taxonomic scope" value="Bacteria"/>
</dbReference>
<comment type="caution">
    <text evidence="5">The sequence shown here is derived from an EMBL/GenBank/DDBJ whole genome shotgun (WGS) entry which is preliminary data.</text>
</comment>
<dbReference type="Gene3D" id="1.10.10.60">
    <property type="entry name" value="Homeodomain-like"/>
    <property type="match status" value="1"/>
</dbReference>
<dbReference type="PROSITE" id="PS01124">
    <property type="entry name" value="HTH_ARAC_FAMILY_2"/>
    <property type="match status" value="1"/>
</dbReference>
<organism evidence="5 6">
    <name type="scientific">Idiomarina xiamenensis 10-D-4</name>
    <dbReference type="NCBI Taxonomy" id="740709"/>
    <lineage>
        <taxon>Bacteria</taxon>
        <taxon>Pseudomonadati</taxon>
        <taxon>Pseudomonadota</taxon>
        <taxon>Gammaproteobacteria</taxon>
        <taxon>Alteromonadales</taxon>
        <taxon>Idiomarinaceae</taxon>
        <taxon>Idiomarina</taxon>
    </lineage>
</organism>
<dbReference type="OrthoDB" id="6592899at2"/>
<dbReference type="PATRIC" id="fig|740709.3.peg.569"/>
<accession>K2KSB6</accession>
<evidence type="ECO:0000259" key="4">
    <source>
        <dbReference type="PROSITE" id="PS01124"/>
    </source>
</evidence>
<dbReference type="Proteomes" id="UP000014115">
    <property type="component" value="Unassembled WGS sequence"/>
</dbReference>
<name>K2KSB6_9GAMM</name>
<dbReference type="Pfam" id="PF20240">
    <property type="entry name" value="DUF6597"/>
    <property type="match status" value="1"/>
</dbReference>
<evidence type="ECO:0000313" key="5">
    <source>
        <dbReference type="EMBL" id="EKE85244.1"/>
    </source>
</evidence>
<dbReference type="GO" id="GO:0043565">
    <property type="term" value="F:sequence-specific DNA binding"/>
    <property type="evidence" value="ECO:0007669"/>
    <property type="project" value="InterPro"/>
</dbReference>
<keyword evidence="6" id="KW-1185">Reference proteome</keyword>